<evidence type="ECO:0008006" key="5">
    <source>
        <dbReference type="Google" id="ProtNLM"/>
    </source>
</evidence>
<dbReference type="Pfam" id="PF09783">
    <property type="entry name" value="Vac_ImportDeg"/>
    <property type="match status" value="1"/>
</dbReference>
<dbReference type="GO" id="GO:0005773">
    <property type="term" value="C:vacuole"/>
    <property type="evidence" value="ECO:0007669"/>
    <property type="project" value="GOC"/>
</dbReference>
<feature type="region of interest" description="Disordered" evidence="2">
    <location>
        <begin position="69"/>
        <end position="111"/>
    </location>
</feature>
<dbReference type="EMBL" id="JAAAUY010000182">
    <property type="protein sequence ID" value="KAF9333787.1"/>
    <property type="molecule type" value="Genomic_DNA"/>
</dbReference>
<evidence type="ECO:0000313" key="3">
    <source>
        <dbReference type="EMBL" id="KAF9333787.1"/>
    </source>
</evidence>
<organism evidence="3 4">
    <name type="scientific">Podila minutissima</name>
    <dbReference type="NCBI Taxonomy" id="64525"/>
    <lineage>
        <taxon>Eukaryota</taxon>
        <taxon>Fungi</taxon>
        <taxon>Fungi incertae sedis</taxon>
        <taxon>Mucoromycota</taxon>
        <taxon>Mortierellomycotina</taxon>
        <taxon>Mortierellomycetes</taxon>
        <taxon>Mortierellales</taxon>
        <taxon>Mortierellaceae</taxon>
        <taxon>Podila</taxon>
    </lineage>
</organism>
<dbReference type="InterPro" id="IPR018618">
    <property type="entry name" value="GID4/10-like"/>
</dbReference>
<dbReference type="GO" id="GO:0007039">
    <property type="term" value="P:protein catabolic process in the vacuole"/>
    <property type="evidence" value="ECO:0007669"/>
    <property type="project" value="TreeGrafter"/>
</dbReference>
<dbReference type="GO" id="GO:0034657">
    <property type="term" value="C:GID complex"/>
    <property type="evidence" value="ECO:0007669"/>
    <property type="project" value="TreeGrafter"/>
</dbReference>
<comment type="caution">
    <text evidence="3">The sequence shown here is derived from an EMBL/GenBank/DDBJ whole genome shotgun (WGS) entry which is preliminary data.</text>
</comment>
<dbReference type="GO" id="GO:0006623">
    <property type="term" value="P:protein targeting to vacuole"/>
    <property type="evidence" value="ECO:0007669"/>
    <property type="project" value="TreeGrafter"/>
</dbReference>
<protein>
    <recommendedName>
        <fullName evidence="5">Vacuolar import and degradation protein</fullName>
    </recommendedName>
</protein>
<comment type="similarity">
    <text evidence="1">Belongs to the GID4/VID24 family.</text>
</comment>
<evidence type="ECO:0000256" key="1">
    <source>
        <dbReference type="ARBA" id="ARBA00061469"/>
    </source>
</evidence>
<sequence>MPAFAQICSDPVVDTTVACTCSWAEEGIAMALDSDNGMFMHINGVQHWATCALSMSLAHCSTSLLKQQQQKGGKQRLHRLGQDEDGDDDMDDNGATLLRKPPPSRYRPNAFDPVRLMPTTTFHLFPGSKFKGKQKSGSSCYDVMVDIKDVNLNDSSLCGYLHIKGLTEEYPELTTFFEAEIVGPDYSFVTRKWEADVKTDKEHWTLFKPFGHMADTFAQEKFKYDYSDPDNNVVFMRWKEHFLVPDHRVEGITGASFAGFYYICYSKLTGEIDGYYYHRTSEKFQKLTLTHAQERPSFGSYEFR</sequence>
<keyword evidence="4" id="KW-1185">Reference proteome</keyword>
<accession>A0A9P5SMI3</accession>
<dbReference type="PANTHER" id="PTHR14534:SF3">
    <property type="entry name" value="GID COMPLEX SUBUNIT 4 HOMOLOG"/>
    <property type="match status" value="1"/>
</dbReference>
<evidence type="ECO:0000313" key="4">
    <source>
        <dbReference type="Proteomes" id="UP000696485"/>
    </source>
</evidence>
<dbReference type="PANTHER" id="PTHR14534">
    <property type="entry name" value="VACUOLAR IMPORT AND DEGRADATION PROTEIN 24"/>
    <property type="match status" value="1"/>
</dbReference>
<proteinExistence type="inferred from homology"/>
<gene>
    <name evidence="3" type="ORF">BG006_003153</name>
</gene>
<reference evidence="3" key="1">
    <citation type="journal article" date="2020" name="Fungal Divers.">
        <title>Resolving the Mortierellaceae phylogeny through synthesis of multi-gene phylogenetics and phylogenomics.</title>
        <authorList>
            <person name="Vandepol N."/>
            <person name="Liber J."/>
            <person name="Desiro A."/>
            <person name="Na H."/>
            <person name="Kennedy M."/>
            <person name="Barry K."/>
            <person name="Grigoriev I.V."/>
            <person name="Miller A.N."/>
            <person name="O'Donnell K."/>
            <person name="Stajich J.E."/>
            <person name="Bonito G."/>
        </authorList>
    </citation>
    <scope>NUCLEOTIDE SEQUENCE</scope>
    <source>
        <strain evidence="3">NVP1</strain>
    </source>
</reference>
<dbReference type="Proteomes" id="UP000696485">
    <property type="component" value="Unassembled WGS sequence"/>
</dbReference>
<evidence type="ECO:0000256" key="2">
    <source>
        <dbReference type="SAM" id="MobiDB-lite"/>
    </source>
</evidence>
<dbReference type="GO" id="GO:0043161">
    <property type="term" value="P:proteasome-mediated ubiquitin-dependent protein catabolic process"/>
    <property type="evidence" value="ECO:0007669"/>
    <property type="project" value="TreeGrafter"/>
</dbReference>
<feature type="compositionally biased region" description="Acidic residues" evidence="2">
    <location>
        <begin position="83"/>
        <end position="92"/>
    </location>
</feature>
<dbReference type="AlphaFoldDB" id="A0A9P5SMI3"/>
<dbReference type="GO" id="GO:0045721">
    <property type="term" value="P:negative regulation of gluconeogenesis"/>
    <property type="evidence" value="ECO:0007669"/>
    <property type="project" value="TreeGrafter"/>
</dbReference>
<name>A0A9P5SMI3_9FUNG</name>